<accession>A0A6V8HPX6</accession>
<comment type="caution">
    <text evidence="2">The sequence shown here is derived from an EMBL/GenBank/DDBJ whole genome shotgun (WGS) entry which is preliminary data.</text>
</comment>
<keyword evidence="2" id="KW-0238">DNA-binding</keyword>
<dbReference type="EMBL" id="DF933838">
    <property type="protein sequence ID" value="GAM41793.1"/>
    <property type="molecule type" value="Genomic_DNA"/>
</dbReference>
<feature type="compositionally biased region" description="Polar residues" evidence="1">
    <location>
        <begin position="1"/>
        <end position="23"/>
    </location>
</feature>
<evidence type="ECO:0000313" key="3">
    <source>
        <dbReference type="Proteomes" id="UP000053095"/>
    </source>
</evidence>
<evidence type="ECO:0000313" key="2">
    <source>
        <dbReference type="EMBL" id="GAM41793.1"/>
    </source>
</evidence>
<dbReference type="AlphaFoldDB" id="A0A6V8HPX6"/>
<proteinExistence type="predicted"/>
<evidence type="ECO:0000256" key="1">
    <source>
        <dbReference type="SAM" id="MobiDB-lite"/>
    </source>
</evidence>
<keyword evidence="3" id="KW-1185">Reference proteome</keyword>
<dbReference type="GO" id="GO:0003677">
    <property type="term" value="F:DNA binding"/>
    <property type="evidence" value="ECO:0007669"/>
    <property type="project" value="UniProtKB-KW"/>
</dbReference>
<sequence length="204" mass="23373">MSQHSESLSTQSTEPMSSPNILSAYNPPRDRILPEQCSSGTANKRKRQFSTLMAEDAPDEMHPSKLDVGKYPRSVDDCDRRFWTVEKNWKLVKLRRSGLHWESLQSHFPGQSRADLAFQYDCVVHTYDENMMNQCAHVYQEFKGILWREIARRVGCTPDKAEDLILGLSRFELARRAVSFELAQMDEPTQTASMSLGCQGNIIQ</sequence>
<protein>
    <submittedName>
        <fullName evidence="2">Myb DNA-binding domain protein</fullName>
    </submittedName>
</protein>
<name>A0A6V8HPX6_TALPI</name>
<reference evidence="3" key="1">
    <citation type="journal article" date="2015" name="Genome Announc.">
        <title>Draft genome sequence of Talaromyces cellulolyticus strain Y-94, a source of lignocellulosic biomass-degrading enzymes.</title>
        <authorList>
            <person name="Fujii T."/>
            <person name="Koike H."/>
            <person name="Sawayama S."/>
            <person name="Yano S."/>
            <person name="Inoue H."/>
        </authorList>
    </citation>
    <scope>NUCLEOTIDE SEQUENCE [LARGE SCALE GENOMIC DNA]</scope>
    <source>
        <strain evidence="3">Y-94</strain>
    </source>
</reference>
<dbReference type="Proteomes" id="UP000053095">
    <property type="component" value="Unassembled WGS sequence"/>
</dbReference>
<organism evidence="2 3">
    <name type="scientific">Talaromyces pinophilus</name>
    <name type="common">Penicillium pinophilum</name>
    <dbReference type="NCBI Taxonomy" id="128442"/>
    <lineage>
        <taxon>Eukaryota</taxon>
        <taxon>Fungi</taxon>
        <taxon>Dikarya</taxon>
        <taxon>Ascomycota</taxon>
        <taxon>Pezizomycotina</taxon>
        <taxon>Eurotiomycetes</taxon>
        <taxon>Eurotiomycetidae</taxon>
        <taxon>Eurotiales</taxon>
        <taxon>Trichocomaceae</taxon>
        <taxon>Talaromyces</taxon>
        <taxon>Talaromyces sect. Talaromyces</taxon>
    </lineage>
</organism>
<feature type="region of interest" description="Disordered" evidence="1">
    <location>
        <begin position="1"/>
        <end position="45"/>
    </location>
</feature>
<gene>
    <name evidence="2" type="ORF">TCE0_042f15186</name>
</gene>